<evidence type="ECO:0000313" key="4">
    <source>
        <dbReference type="EMBL" id="PZO51718.1"/>
    </source>
</evidence>
<dbReference type="Proteomes" id="UP000249794">
    <property type="component" value="Unassembled WGS sequence"/>
</dbReference>
<name>A0A2W4Z9W6_9CYAN</name>
<reference evidence="4 5" key="2">
    <citation type="submission" date="2018-06" db="EMBL/GenBank/DDBJ databases">
        <title>Metagenomic assembly of (sub)arctic Cyanobacteria and their associated microbiome from non-axenic cultures.</title>
        <authorList>
            <person name="Baurain D."/>
        </authorList>
    </citation>
    <scope>NUCLEOTIDE SEQUENCE [LARGE SCALE GENOMIC DNA]</scope>
    <source>
        <strain evidence="4">ULC027bin1</strain>
    </source>
</reference>
<dbReference type="EMBL" id="QBMP01000161">
    <property type="protein sequence ID" value="PZO51718.1"/>
    <property type="molecule type" value="Genomic_DNA"/>
</dbReference>
<dbReference type="InterPro" id="IPR019257">
    <property type="entry name" value="MeTrfase_dom"/>
</dbReference>
<dbReference type="PANTHER" id="PTHR43397">
    <property type="entry name" value="ERGOTHIONEINE BIOSYNTHESIS PROTEIN 1"/>
    <property type="match status" value="1"/>
</dbReference>
<sequence>MEVPDLDILEGQDVIQGLSFEPKSLPPKYFYDQKGSQLFDQICQLPEYYPTRTETAILERYGSAIAQTTGPCEIVELGSGSATKTRILLNAYTAAAYPLRYIPVDVSSTALVESSQQLLKEYPTLSIEGLVSTYEPALKALPSKHLSARMIVFIGSTIGNLRPDECNNFLARISKTLQPDDYFLLGLDLQKEISILEAAYNDSQGITAAFNLNMLRHLNRRFEGDFDLDAFAHIAYYNKQDNQIEMYLESVEAQIVRLKRLGLTIGFERGDGAASPSENRILSEISRKFNLADMEKALSSHQLSVVETFTDERQWFGLLLCQRRP</sequence>
<dbReference type="NCBIfam" id="TIGR03438">
    <property type="entry name" value="egtD_ergothio"/>
    <property type="match status" value="1"/>
</dbReference>
<dbReference type="GO" id="GO:0032259">
    <property type="term" value="P:methylation"/>
    <property type="evidence" value="ECO:0007669"/>
    <property type="project" value="UniProtKB-KW"/>
</dbReference>
<dbReference type="Pfam" id="PF10017">
    <property type="entry name" value="Methyltransf_33"/>
    <property type="match status" value="1"/>
</dbReference>
<accession>A0A2W4Z9W6</accession>
<dbReference type="AlphaFoldDB" id="A0A2W4Z9W6"/>
<evidence type="ECO:0000256" key="2">
    <source>
        <dbReference type="ARBA" id="ARBA00022679"/>
    </source>
</evidence>
<dbReference type="GO" id="GO:0008168">
    <property type="term" value="F:methyltransferase activity"/>
    <property type="evidence" value="ECO:0007669"/>
    <property type="project" value="UniProtKB-KW"/>
</dbReference>
<keyword evidence="1 4" id="KW-0489">Methyltransferase</keyword>
<proteinExistence type="predicted"/>
<reference evidence="5" key="1">
    <citation type="submission" date="2018-04" db="EMBL/GenBank/DDBJ databases">
        <authorList>
            <person name="Cornet L."/>
        </authorList>
    </citation>
    <scope>NUCLEOTIDE SEQUENCE [LARGE SCALE GENOMIC DNA]</scope>
</reference>
<comment type="caution">
    <text evidence="4">The sequence shown here is derived from an EMBL/GenBank/DDBJ whole genome shotgun (WGS) entry which is preliminary data.</text>
</comment>
<dbReference type="Gene3D" id="3.40.50.150">
    <property type="entry name" value="Vaccinia Virus protein VP39"/>
    <property type="match status" value="1"/>
</dbReference>
<gene>
    <name evidence="4" type="primary">egtD</name>
    <name evidence="4" type="ORF">DCF15_14515</name>
</gene>
<keyword evidence="2 4" id="KW-0808">Transferase</keyword>
<evidence type="ECO:0000313" key="5">
    <source>
        <dbReference type="Proteomes" id="UP000249794"/>
    </source>
</evidence>
<dbReference type="InterPro" id="IPR029063">
    <property type="entry name" value="SAM-dependent_MTases_sf"/>
</dbReference>
<dbReference type="InterPro" id="IPR035094">
    <property type="entry name" value="EgtD"/>
</dbReference>
<dbReference type="PIRSF" id="PIRSF018005">
    <property type="entry name" value="UCP018005"/>
    <property type="match status" value="1"/>
</dbReference>
<feature type="domain" description="Histidine-specific methyltransferase SAM-dependent" evidence="3">
    <location>
        <begin position="12"/>
        <end position="322"/>
    </location>
</feature>
<evidence type="ECO:0000256" key="1">
    <source>
        <dbReference type="ARBA" id="ARBA00022603"/>
    </source>
</evidence>
<dbReference type="InterPro" id="IPR017804">
    <property type="entry name" value="MeTrfase_EgtD-like"/>
</dbReference>
<protein>
    <submittedName>
        <fullName evidence="4">L-histidine N(Alpha)-methyltransferase</fullName>
    </submittedName>
</protein>
<dbReference type="SUPFAM" id="SSF53335">
    <property type="entry name" value="S-adenosyl-L-methionine-dependent methyltransferases"/>
    <property type="match status" value="1"/>
</dbReference>
<organism evidence="4 5">
    <name type="scientific">Phormidesmis priestleyi</name>
    <dbReference type="NCBI Taxonomy" id="268141"/>
    <lineage>
        <taxon>Bacteria</taxon>
        <taxon>Bacillati</taxon>
        <taxon>Cyanobacteriota</taxon>
        <taxon>Cyanophyceae</taxon>
        <taxon>Leptolyngbyales</taxon>
        <taxon>Leptolyngbyaceae</taxon>
        <taxon>Phormidesmis</taxon>
    </lineage>
</organism>
<dbReference type="PANTHER" id="PTHR43397:SF1">
    <property type="entry name" value="ERGOTHIONEINE BIOSYNTHESIS PROTEIN 1"/>
    <property type="match status" value="1"/>
</dbReference>
<evidence type="ECO:0000259" key="3">
    <source>
        <dbReference type="Pfam" id="PF10017"/>
    </source>
</evidence>
<dbReference type="InterPro" id="IPR051128">
    <property type="entry name" value="EgtD_Methyltrsf_superfamily"/>
</dbReference>